<dbReference type="Proteomes" id="UP000016922">
    <property type="component" value="Unassembled WGS sequence"/>
</dbReference>
<evidence type="ECO:0000313" key="3">
    <source>
        <dbReference type="Proteomes" id="UP000016922"/>
    </source>
</evidence>
<proteinExistence type="predicted"/>
<dbReference type="GeneID" id="19462458"/>
<sequence length="163" mass="17702">MTESSESSERLLTGCLTVEGKECNGTAEGGIQGTAESHQKLLCTTTSAAQMPRRGIETGEIQTEPTDAIVSCVPTTLFSNSLHTRDSGDKDEVQQSQGRICIRIKQIDGIVATQESSDQREPAVRPSDVSTGEGKSYRPWNNTTKGANKKGFDRSLRKKMHTL</sequence>
<reference evidence="2 3" key="1">
    <citation type="journal article" date="2013" name="BMC Genomics">
        <title>Genomics-driven discovery of the pneumocandin biosynthetic gene cluster in the fungus Glarea lozoyensis.</title>
        <authorList>
            <person name="Chen L."/>
            <person name="Yue Q."/>
            <person name="Zhang X."/>
            <person name="Xiang M."/>
            <person name="Wang C."/>
            <person name="Li S."/>
            <person name="Che Y."/>
            <person name="Ortiz-Lopez F.J."/>
            <person name="Bills G.F."/>
            <person name="Liu X."/>
            <person name="An Z."/>
        </authorList>
    </citation>
    <scope>NUCLEOTIDE SEQUENCE [LARGE SCALE GENOMIC DNA]</scope>
    <source>
        <strain evidence="3">ATCC 20868 / MF5171</strain>
    </source>
</reference>
<evidence type="ECO:0000256" key="1">
    <source>
        <dbReference type="SAM" id="MobiDB-lite"/>
    </source>
</evidence>
<name>S3DEN7_GLAL2</name>
<dbReference type="KEGG" id="glz:GLAREA_03403"/>
<feature type="region of interest" description="Disordered" evidence="1">
    <location>
        <begin position="113"/>
        <end position="163"/>
    </location>
</feature>
<dbReference type="AlphaFoldDB" id="S3DEN7"/>
<dbReference type="RefSeq" id="XP_008081847.1">
    <property type="nucleotide sequence ID" value="XM_008083656.1"/>
</dbReference>
<dbReference type="EMBL" id="KE145363">
    <property type="protein sequence ID" value="EPE30436.1"/>
    <property type="molecule type" value="Genomic_DNA"/>
</dbReference>
<keyword evidence="3" id="KW-1185">Reference proteome</keyword>
<gene>
    <name evidence="2" type="ORF">GLAREA_03403</name>
</gene>
<protein>
    <submittedName>
        <fullName evidence="2">Uncharacterized protein</fullName>
    </submittedName>
</protein>
<dbReference type="HOGENOM" id="CLU_1627203_0_0_1"/>
<organism evidence="2 3">
    <name type="scientific">Glarea lozoyensis (strain ATCC 20868 / MF5171)</name>
    <dbReference type="NCBI Taxonomy" id="1116229"/>
    <lineage>
        <taxon>Eukaryota</taxon>
        <taxon>Fungi</taxon>
        <taxon>Dikarya</taxon>
        <taxon>Ascomycota</taxon>
        <taxon>Pezizomycotina</taxon>
        <taxon>Leotiomycetes</taxon>
        <taxon>Helotiales</taxon>
        <taxon>Helotiaceae</taxon>
        <taxon>Glarea</taxon>
    </lineage>
</organism>
<evidence type="ECO:0000313" key="2">
    <source>
        <dbReference type="EMBL" id="EPE30436.1"/>
    </source>
</evidence>
<accession>S3DEN7</accession>